<dbReference type="GO" id="GO:0022627">
    <property type="term" value="C:cytosolic small ribosomal subunit"/>
    <property type="evidence" value="ECO:0007669"/>
    <property type="project" value="TreeGrafter"/>
</dbReference>
<keyword evidence="2 6" id="KW-0689">Ribosomal protein</keyword>
<dbReference type="Proteomes" id="UP000216779">
    <property type="component" value="Unassembled WGS sequence"/>
</dbReference>
<gene>
    <name evidence="7" type="ORF">B7Z70_12740</name>
</gene>
<evidence type="ECO:0000313" key="7">
    <source>
        <dbReference type="EMBL" id="OYV73846.1"/>
    </source>
</evidence>
<organism evidence="7 8">
    <name type="scientific">Acidithiobacillus ferrivorans</name>
    <dbReference type="NCBI Taxonomy" id="160808"/>
    <lineage>
        <taxon>Bacteria</taxon>
        <taxon>Pseudomonadati</taxon>
        <taxon>Pseudomonadota</taxon>
        <taxon>Acidithiobacillia</taxon>
        <taxon>Acidithiobacillales</taxon>
        <taxon>Acidithiobacillaceae</taxon>
        <taxon>Acidithiobacillus</taxon>
    </lineage>
</organism>
<evidence type="ECO:0000256" key="1">
    <source>
        <dbReference type="ARBA" id="ARBA00006242"/>
    </source>
</evidence>
<feature type="non-terminal residue" evidence="7">
    <location>
        <position position="1"/>
    </location>
</feature>
<evidence type="ECO:0000313" key="8">
    <source>
        <dbReference type="Proteomes" id="UP000216779"/>
    </source>
</evidence>
<keyword evidence="3 6" id="KW-0687">Ribonucleoprotein</keyword>
<dbReference type="Gene3D" id="1.10.287.610">
    <property type="entry name" value="Helix hairpin bin"/>
    <property type="match status" value="1"/>
</dbReference>
<dbReference type="PROSITE" id="PS00963">
    <property type="entry name" value="RIBOSOMAL_S2_2"/>
    <property type="match status" value="1"/>
</dbReference>
<dbReference type="InterPro" id="IPR005706">
    <property type="entry name" value="Ribosomal_uS2_bac/mit/plastid"/>
</dbReference>
<proteinExistence type="inferred from homology"/>
<dbReference type="Pfam" id="PF00318">
    <property type="entry name" value="Ribosomal_S2"/>
    <property type="match status" value="1"/>
</dbReference>
<dbReference type="SUPFAM" id="SSF52313">
    <property type="entry name" value="Ribosomal protein S2"/>
    <property type="match status" value="1"/>
</dbReference>
<dbReference type="HAMAP" id="MF_00291_B">
    <property type="entry name" value="Ribosomal_uS2_B"/>
    <property type="match status" value="1"/>
</dbReference>
<comment type="similarity">
    <text evidence="1 6">Belongs to the universal ribosomal protein uS2 family.</text>
</comment>
<reference evidence="7 8" key="1">
    <citation type="submission" date="2017-03" db="EMBL/GenBank/DDBJ databases">
        <title>Lifting the veil on microbial sulfur biogeochemistry in mining wastewaters.</title>
        <authorList>
            <person name="Kantor R.S."/>
            <person name="Colenbrander Nelson T."/>
            <person name="Marshall S."/>
            <person name="Bennett D."/>
            <person name="Apte S."/>
            <person name="Camacho D."/>
            <person name="Thomas B.C."/>
            <person name="Warren L.A."/>
            <person name="Banfield J.F."/>
        </authorList>
    </citation>
    <scope>NUCLEOTIDE SEQUENCE [LARGE SCALE GENOMIC DNA]</scope>
    <source>
        <strain evidence="7">21-59-9</strain>
    </source>
</reference>
<comment type="caution">
    <text evidence="7">The sequence shown here is derived from an EMBL/GenBank/DDBJ whole genome shotgun (WGS) entry which is preliminary data.</text>
</comment>
<dbReference type="Gene3D" id="3.40.50.10490">
    <property type="entry name" value="Glucose-6-phosphate isomerase like protein, domain 1"/>
    <property type="match status" value="1"/>
</dbReference>
<evidence type="ECO:0000256" key="4">
    <source>
        <dbReference type="ARBA" id="ARBA00035256"/>
    </source>
</evidence>
<name>A0A257SNL5_9PROT</name>
<dbReference type="FunFam" id="1.10.287.610:FF:000001">
    <property type="entry name" value="30S ribosomal protein S2"/>
    <property type="match status" value="1"/>
</dbReference>
<dbReference type="InterPro" id="IPR018130">
    <property type="entry name" value="Ribosomal_uS2_CS"/>
</dbReference>
<dbReference type="InterPro" id="IPR001865">
    <property type="entry name" value="Ribosomal_uS2"/>
</dbReference>
<dbReference type="CDD" id="cd01425">
    <property type="entry name" value="RPS2"/>
    <property type="match status" value="1"/>
</dbReference>
<dbReference type="PRINTS" id="PR00395">
    <property type="entry name" value="RIBOSOMALS2"/>
</dbReference>
<evidence type="ECO:0000256" key="6">
    <source>
        <dbReference type="RuleBase" id="RU003631"/>
    </source>
</evidence>
<dbReference type="EMBL" id="NCBC01000640">
    <property type="protein sequence ID" value="OYV73846.1"/>
    <property type="molecule type" value="Genomic_DNA"/>
</dbReference>
<dbReference type="GO" id="GO:0003735">
    <property type="term" value="F:structural constituent of ribosome"/>
    <property type="evidence" value="ECO:0007669"/>
    <property type="project" value="InterPro"/>
</dbReference>
<accession>A0A257SNL5</accession>
<evidence type="ECO:0000256" key="5">
    <source>
        <dbReference type="ARBA" id="ARBA00035518"/>
    </source>
</evidence>
<dbReference type="GO" id="GO:0006412">
    <property type="term" value="P:translation"/>
    <property type="evidence" value="ECO:0007669"/>
    <property type="project" value="InterPro"/>
</dbReference>
<dbReference type="PANTHER" id="PTHR12534">
    <property type="entry name" value="30S RIBOSOMAL PROTEIN S2 PROKARYOTIC AND ORGANELLAR"/>
    <property type="match status" value="1"/>
</dbReference>
<protein>
    <recommendedName>
        <fullName evidence="4">Small ribosomal subunit protein uS2</fullName>
    </recommendedName>
    <alternativeName>
        <fullName evidence="5">30S ribosomal protein S2</fullName>
    </alternativeName>
</protein>
<dbReference type="AlphaFoldDB" id="A0A257SNL5"/>
<dbReference type="InterPro" id="IPR023591">
    <property type="entry name" value="Ribosomal_uS2_flav_dom_sf"/>
</dbReference>
<dbReference type="NCBIfam" id="TIGR01011">
    <property type="entry name" value="rpsB_bact"/>
    <property type="match status" value="1"/>
</dbReference>
<sequence length="156" mass="17088">QRWLGGTLTNFKTIRQSIRRLEELEQMSTDGTLEKLTKKEALTLGRERDKLERSLGGIKEINGLPDAIFVIDVGHEKIAVAEAKKLGIPVIGVVDSNCDPMLVDYVIPGNDDATRAIRLYASLVADAVLDGRQGGENALLGEFVEVDEEVIEIDAD</sequence>
<dbReference type="PANTHER" id="PTHR12534:SF0">
    <property type="entry name" value="SMALL RIBOSOMAL SUBUNIT PROTEIN US2M"/>
    <property type="match status" value="1"/>
</dbReference>
<evidence type="ECO:0000256" key="2">
    <source>
        <dbReference type="ARBA" id="ARBA00022980"/>
    </source>
</evidence>
<evidence type="ECO:0000256" key="3">
    <source>
        <dbReference type="ARBA" id="ARBA00023274"/>
    </source>
</evidence>